<dbReference type="PANTHER" id="PTHR46577:SF1">
    <property type="entry name" value="HTH-TYPE TRANSCRIPTIONAL REGULATORY PROTEIN GABR"/>
    <property type="match status" value="1"/>
</dbReference>
<dbReference type="InterPro" id="IPR000524">
    <property type="entry name" value="Tscrpt_reg_HTH_GntR"/>
</dbReference>
<dbReference type="EMBL" id="BAABHK010000002">
    <property type="protein sequence ID" value="GAA4622449.1"/>
    <property type="molecule type" value="Genomic_DNA"/>
</dbReference>
<dbReference type="InterPro" id="IPR015424">
    <property type="entry name" value="PyrdxlP-dep_Trfase"/>
</dbReference>
<dbReference type="InterPro" id="IPR036388">
    <property type="entry name" value="WH-like_DNA-bd_sf"/>
</dbReference>
<protein>
    <submittedName>
        <fullName evidence="7">Aminotransferase class I/II-fold pyridoxal phosphate-dependent enzyme</fullName>
    </submittedName>
</protein>
<dbReference type="CDD" id="cd00609">
    <property type="entry name" value="AAT_like"/>
    <property type="match status" value="1"/>
</dbReference>
<evidence type="ECO:0000259" key="6">
    <source>
        <dbReference type="PROSITE" id="PS50949"/>
    </source>
</evidence>
<name>A0ABP8U4Z1_9ACTN</name>
<comment type="similarity">
    <text evidence="1">In the C-terminal section; belongs to the class-I pyridoxal-phosphate-dependent aminotransferase family.</text>
</comment>
<feature type="domain" description="HTH gntR-type" evidence="6">
    <location>
        <begin position="17"/>
        <end position="85"/>
    </location>
</feature>
<proteinExistence type="inferred from homology"/>
<organism evidence="7 8">
    <name type="scientific">Actinoallomurus vinaceus</name>
    <dbReference type="NCBI Taxonomy" id="1080074"/>
    <lineage>
        <taxon>Bacteria</taxon>
        <taxon>Bacillati</taxon>
        <taxon>Actinomycetota</taxon>
        <taxon>Actinomycetes</taxon>
        <taxon>Streptosporangiales</taxon>
        <taxon>Thermomonosporaceae</taxon>
        <taxon>Actinoallomurus</taxon>
    </lineage>
</organism>
<dbReference type="InterPro" id="IPR036390">
    <property type="entry name" value="WH_DNA-bd_sf"/>
</dbReference>
<evidence type="ECO:0000256" key="5">
    <source>
        <dbReference type="ARBA" id="ARBA00023163"/>
    </source>
</evidence>
<keyword evidence="7" id="KW-0808">Transferase</keyword>
<dbReference type="SUPFAM" id="SSF46785">
    <property type="entry name" value="Winged helix' DNA-binding domain"/>
    <property type="match status" value="1"/>
</dbReference>
<evidence type="ECO:0000256" key="4">
    <source>
        <dbReference type="ARBA" id="ARBA00023125"/>
    </source>
</evidence>
<dbReference type="InterPro" id="IPR051446">
    <property type="entry name" value="HTH_trans_reg/aminotransferase"/>
</dbReference>
<dbReference type="InterPro" id="IPR015421">
    <property type="entry name" value="PyrdxlP-dep_Trfase_major"/>
</dbReference>
<evidence type="ECO:0000256" key="3">
    <source>
        <dbReference type="ARBA" id="ARBA00023015"/>
    </source>
</evidence>
<dbReference type="PROSITE" id="PS50949">
    <property type="entry name" value="HTH_GNTR"/>
    <property type="match status" value="1"/>
</dbReference>
<comment type="caution">
    <text evidence="7">The sequence shown here is derived from an EMBL/GenBank/DDBJ whole genome shotgun (WGS) entry which is preliminary data.</text>
</comment>
<dbReference type="Pfam" id="PF00155">
    <property type="entry name" value="Aminotran_1_2"/>
    <property type="match status" value="1"/>
</dbReference>
<evidence type="ECO:0000256" key="1">
    <source>
        <dbReference type="ARBA" id="ARBA00005384"/>
    </source>
</evidence>
<evidence type="ECO:0000256" key="2">
    <source>
        <dbReference type="ARBA" id="ARBA00022898"/>
    </source>
</evidence>
<keyword evidence="7" id="KW-0032">Aminotransferase</keyword>
<reference evidence="8" key="1">
    <citation type="journal article" date="2019" name="Int. J. Syst. Evol. Microbiol.">
        <title>The Global Catalogue of Microorganisms (GCM) 10K type strain sequencing project: providing services to taxonomists for standard genome sequencing and annotation.</title>
        <authorList>
            <consortium name="The Broad Institute Genomics Platform"/>
            <consortium name="The Broad Institute Genome Sequencing Center for Infectious Disease"/>
            <person name="Wu L."/>
            <person name="Ma J."/>
        </authorList>
    </citation>
    <scope>NUCLEOTIDE SEQUENCE [LARGE SCALE GENOMIC DNA]</scope>
    <source>
        <strain evidence="8">JCM 17939</strain>
    </source>
</reference>
<dbReference type="Pfam" id="PF00392">
    <property type="entry name" value="GntR"/>
    <property type="match status" value="1"/>
</dbReference>
<dbReference type="Gene3D" id="1.10.10.10">
    <property type="entry name" value="Winged helix-like DNA-binding domain superfamily/Winged helix DNA-binding domain"/>
    <property type="match status" value="1"/>
</dbReference>
<keyword evidence="8" id="KW-1185">Reference proteome</keyword>
<keyword evidence="4" id="KW-0238">DNA-binding</keyword>
<accession>A0ABP8U4Z1</accession>
<dbReference type="Gene3D" id="3.40.640.10">
    <property type="entry name" value="Type I PLP-dependent aspartate aminotransferase-like (Major domain)"/>
    <property type="match status" value="1"/>
</dbReference>
<keyword evidence="5" id="KW-0804">Transcription</keyword>
<dbReference type="InterPro" id="IPR004839">
    <property type="entry name" value="Aminotransferase_I/II_large"/>
</dbReference>
<dbReference type="SUPFAM" id="SSF53383">
    <property type="entry name" value="PLP-dependent transferases"/>
    <property type="match status" value="1"/>
</dbReference>
<evidence type="ECO:0000313" key="7">
    <source>
        <dbReference type="EMBL" id="GAA4622449.1"/>
    </source>
</evidence>
<dbReference type="RefSeq" id="WP_345429882.1">
    <property type="nucleotide sequence ID" value="NZ_BAABHK010000002.1"/>
</dbReference>
<dbReference type="CDD" id="cd07377">
    <property type="entry name" value="WHTH_GntR"/>
    <property type="match status" value="1"/>
</dbReference>
<dbReference type="Proteomes" id="UP001501442">
    <property type="component" value="Unassembled WGS sequence"/>
</dbReference>
<dbReference type="GO" id="GO:0008483">
    <property type="term" value="F:transaminase activity"/>
    <property type="evidence" value="ECO:0007669"/>
    <property type="project" value="UniProtKB-KW"/>
</dbReference>
<evidence type="ECO:0000313" key="8">
    <source>
        <dbReference type="Proteomes" id="UP001501442"/>
    </source>
</evidence>
<keyword evidence="3" id="KW-0805">Transcription regulation</keyword>
<dbReference type="Gene3D" id="3.90.1150.10">
    <property type="entry name" value="Aspartate Aminotransferase, domain 1"/>
    <property type="match status" value="1"/>
</dbReference>
<dbReference type="PANTHER" id="PTHR46577">
    <property type="entry name" value="HTH-TYPE TRANSCRIPTIONAL REGULATORY PROTEIN GABR"/>
    <property type="match status" value="1"/>
</dbReference>
<gene>
    <name evidence="7" type="ORF">GCM10023196_014700</name>
</gene>
<keyword evidence="2" id="KW-0663">Pyridoxal phosphate</keyword>
<dbReference type="InterPro" id="IPR015422">
    <property type="entry name" value="PyrdxlP-dep_Trfase_small"/>
</dbReference>
<sequence length="448" mass="47421">MPEPSVDAQWLADHIGDRSARGIASAVTDLIRGGQVPAGTRLPTVRGLATELGVSPATVADAWATLRRHRVISAQRRRGTIVVGPPSVPHPVRYERIGDFGGRLTVDLAIAAPDPALLPPLEKALAAAAHAERLNDYARETITPRLRRAVEPTWPFPADAWLVTGGGYEGVQLTCQTAALPGDRIAVEDPTGARLLDIFEALGTEVIPVACDEAGPMPDALAEALATNPAAFVYQPRAHTPCGHALTRERAAELAALLAPTSTLAIEDDGLGEASTTPPVSVGEHLPGQTVLIRSYSKSHGPDLRVAVLGGAKETIERVRVLRSYGTGWTSRILQDALAHLLEDPDARASVDHARTIYTRRRERMAEALAAQGVATHNNDGLMLWVPVADESAALVTLAAHGVAAAPGSRYQVRPSAPHIRIATGQLPDDPESLHRLADLVVLAAGRP</sequence>
<dbReference type="SMART" id="SM00345">
    <property type="entry name" value="HTH_GNTR"/>
    <property type="match status" value="1"/>
</dbReference>